<evidence type="ECO:0000256" key="2">
    <source>
        <dbReference type="ARBA" id="ARBA00022801"/>
    </source>
</evidence>
<name>A0A158B851_9BURK</name>
<evidence type="ECO:0000313" key="4">
    <source>
        <dbReference type="EMBL" id="SAK65936.1"/>
    </source>
</evidence>
<dbReference type="GO" id="GO:0016787">
    <property type="term" value="F:hydrolase activity"/>
    <property type="evidence" value="ECO:0007669"/>
    <property type="project" value="UniProtKB-KW"/>
</dbReference>
<dbReference type="PANTHER" id="PTHR43736:SF1">
    <property type="entry name" value="DIHYDRONEOPTERIN TRIPHOSPHATE DIPHOSPHATASE"/>
    <property type="match status" value="1"/>
</dbReference>
<dbReference type="PROSITE" id="PS00893">
    <property type="entry name" value="NUDIX_BOX"/>
    <property type="match status" value="1"/>
</dbReference>
<dbReference type="InterPro" id="IPR000086">
    <property type="entry name" value="NUDIX_hydrolase_dom"/>
</dbReference>
<dbReference type="PANTHER" id="PTHR43736">
    <property type="entry name" value="ADP-RIBOSE PYROPHOSPHATASE"/>
    <property type="match status" value="1"/>
</dbReference>
<dbReference type="SUPFAM" id="SSF55811">
    <property type="entry name" value="Nudix"/>
    <property type="match status" value="1"/>
</dbReference>
<organism evidence="4 5">
    <name type="scientific">Caballeronia catudaia</name>
    <dbReference type="NCBI Taxonomy" id="1777136"/>
    <lineage>
        <taxon>Bacteria</taxon>
        <taxon>Pseudomonadati</taxon>
        <taxon>Pseudomonadota</taxon>
        <taxon>Betaproteobacteria</taxon>
        <taxon>Burkholderiales</taxon>
        <taxon>Burkholderiaceae</taxon>
        <taxon>Caballeronia</taxon>
    </lineage>
</organism>
<dbReference type="EMBL" id="FCOF02000012">
    <property type="protein sequence ID" value="SAK65936.1"/>
    <property type="molecule type" value="Genomic_DNA"/>
</dbReference>
<dbReference type="AlphaFoldDB" id="A0A158B851"/>
<evidence type="ECO:0000259" key="3">
    <source>
        <dbReference type="PROSITE" id="PS51462"/>
    </source>
</evidence>
<evidence type="ECO:0000313" key="5">
    <source>
        <dbReference type="Proteomes" id="UP000054870"/>
    </source>
</evidence>
<dbReference type="InterPro" id="IPR020084">
    <property type="entry name" value="NUDIX_hydrolase_CS"/>
</dbReference>
<dbReference type="CDD" id="cd04667">
    <property type="entry name" value="NUDIX_Hydrolase"/>
    <property type="match status" value="1"/>
</dbReference>
<dbReference type="OrthoDB" id="9791228at2"/>
<proteinExistence type="predicted"/>
<gene>
    <name evidence="4" type="ORF">AWB75_03074</name>
</gene>
<dbReference type="Proteomes" id="UP000054870">
    <property type="component" value="Unassembled WGS sequence"/>
</dbReference>
<protein>
    <submittedName>
        <fullName evidence="4">NUDIX hydrolase</fullName>
    </submittedName>
</protein>
<dbReference type="RefSeq" id="WP_061124950.1">
    <property type="nucleotide sequence ID" value="NZ_FCOF02000012.1"/>
</dbReference>
<accession>A0A158B851</accession>
<evidence type="ECO:0000256" key="1">
    <source>
        <dbReference type="ARBA" id="ARBA00001946"/>
    </source>
</evidence>
<dbReference type="PROSITE" id="PS51462">
    <property type="entry name" value="NUDIX"/>
    <property type="match status" value="1"/>
</dbReference>
<keyword evidence="2 4" id="KW-0378">Hydrolase</keyword>
<reference evidence="4" key="1">
    <citation type="submission" date="2016-01" db="EMBL/GenBank/DDBJ databases">
        <authorList>
            <person name="Peeters C."/>
        </authorList>
    </citation>
    <scope>NUCLEOTIDE SEQUENCE [LARGE SCALE GENOMIC DNA]</scope>
    <source>
        <strain evidence="4">LMG 29318</strain>
    </source>
</reference>
<dbReference type="Pfam" id="PF00293">
    <property type="entry name" value="NUDIX"/>
    <property type="match status" value="1"/>
</dbReference>
<comment type="caution">
    <text evidence="4">The sequence shown here is derived from an EMBL/GenBank/DDBJ whole genome shotgun (WGS) entry which is preliminary data.</text>
</comment>
<dbReference type="InterPro" id="IPR015797">
    <property type="entry name" value="NUDIX_hydrolase-like_dom_sf"/>
</dbReference>
<keyword evidence="5" id="KW-1185">Reference proteome</keyword>
<feature type="domain" description="Nudix hydrolase" evidence="3">
    <location>
        <begin position="1"/>
        <end position="117"/>
    </location>
</feature>
<sequence>MKKRATVICRRGKRILLVARAQSKWALPGGILKRGEQLTAAALRELKEETRLAGKSAKYLFDFRGKQKHHHVFACDIPDRAKARPSNEIAKCRWVHLDDIARLMTSGPTTDIVKLVNQRRRK</sequence>
<dbReference type="Gene3D" id="3.90.79.10">
    <property type="entry name" value="Nucleoside Triphosphate Pyrophosphohydrolase"/>
    <property type="match status" value="1"/>
</dbReference>
<comment type="cofactor">
    <cofactor evidence="1">
        <name>Mg(2+)</name>
        <dbReference type="ChEBI" id="CHEBI:18420"/>
    </cofactor>
</comment>